<protein>
    <submittedName>
        <fullName evidence="1">Uncharacterized protein</fullName>
    </submittedName>
</protein>
<organism evidence="1">
    <name type="scientific">uncultured Caudovirales phage</name>
    <dbReference type="NCBI Taxonomy" id="2100421"/>
    <lineage>
        <taxon>Viruses</taxon>
        <taxon>Duplodnaviria</taxon>
        <taxon>Heunggongvirae</taxon>
        <taxon>Uroviricota</taxon>
        <taxon>Caudoviricetes</taxon>
        <taxon>Peduoviridae</taxon>
        <taxon>Maltschvirus</taxon>
        <taxon>Maltschvirus maltsch</taxon>
    </lineage>
</organism>
<gene>
    <name evidence="1" type="ORF">UFOVP509_17</name>
</gene>
<sequence>MSVTLDDLAADLSAIKQHLGITASDADMSGKYGDPEVKFEPRGWTGDVMKGRKFSQCPTEFLVMLAGMFDFFAQKNDREGVQDDKGRPKSTWDRKNAALARGWADRIRRTGAKPVTLKQSFDQGQDVSSFAMPEDF</sequence>
<proteinExistence type="predicted"/>
<reference evidence="1" key="1">
    <citation type="submission" date="2020-04" db="EMBL/GenBank/DDBJ databases">
        <authorList>
            <person name="Chiriac C."/>
            <person name="Salcher M."/>
            <person name="Ghai R."/>
            <person name="Kavagutti S V."/>
        </authorList>
    </citation>
    <scope>NUCLEOTIDE SEQUENCE</scope>
</reference>
<dbReference type="EMBL" id="LR796479">
    <property type="protein sequence ID" value="CAB4147183.1"/>
    <property type="molecule type" value="Genomic_DNA"/>
</dbReference>
<evidence type="ECO:0000313" key="1">
    <source>
        <dbReference type="EMBL" id="CAB4147183.1"/>
    </source>
</evidence>
<name>A0A6J5MP36_9CAUD</name>
<accession>A0A6J5MP36</accession>